<reference evidence="1" key="1">
    <citation type="submission" date="2020-03" db="EMBL/GenBank/DDBJ databases">
        <title>The deep terrestrial virosphere.</title>
        <authorList>
            <person name="Holmfeldt K."/>
            <person name="Nilsson E."/>
            <person name="Simone D."/>
            <person name="Lopez-Fernandez M."/>
            <person name="Wu X."/>
            <person name="de Brujin I."/>
            <person name="Lundin D."/>
            <person name="Andersson A."/>
            <person name="Bertilsson S."/>
            <person name="Dopson M."/>
        </authorList>
    </citation>
    <scope>NUCLEOTIDE SEQUENCE</scope>
    <source>
        <strain evidence="1">MM171B04317</strain>
    </source>
</reference>
<accession>A0A6M3X765</accession>
<dbReference type="EMBL" id="MT143965">
    <property type="protein sequence ID" value="QJH93307.1"/>
    <property type="molecule type" value="Genomic_DNA"/>
</dbReference>
<sequence length="58" mass="6627">MDEKQKTEAVSNVKSIKQYFESGTHGRPVNLQELRKMTAEDRAELGGMCREALEKGWD</sequence>
<protein>
    <submittedName>
        <fullName evidence="1">Uncharacterized protein</fullName>
    </submittedName>
</protein>
<evidence type="ECO:0000313" key="1">
    <source>
        <dbReference type="EMBL" id="QJH93307.1"/>
    </source>
</evidence>
<proteinExistence type="predicted"/>
<organism evidence="1">
    <name type="scientific">viral metagenome</name>
    <dbReference type="NCBI Taxonomy" id="1070528"/>
    <lineage>
        <taxon>unclassified sequences</taxon>
        <taxon>metagenomes</taxon>
        <taxon>organismal metagenomes</taxon>
    </lineage>
</organism>
<gene>
    <name evidence="1" type="ORF">MM171B04317_0005</name>
</gene>
<dbReference type="AlphaFoldDB" id="A0A6M3X765"/>
<name>A0A6M3X765_9ZZZZ</name>